<dbReference type="EMBL" id="QLYR01000001">
    <property type="protein sequence ID" value="RAQ30483.1"/>
    <property type="molecule type" value="Genomic_DNA"/>
</dbReference>
<accession>A0A328ULW9</accession>
<feature type="domain" description="GST N-terminal" evidence="1">
    <location>
        <begin position="1"/>
        <end position="90"/>
    </location>
</feature>
<evidence type="ECO:0000259" key="1">
    <source>
        <dbReference type="PROSITE" id="PS50404"/>
    </source>
</evidence>
<organism evidence="2 3">
    <name type="scientific">Hydrogeniiclostridium mannosilyticum</name>
    <dbReference type="NCBI Taxonomy" id="2764322"/>
    <lineage>
        <taxon>Bacteria</taxon>
        <taxon>Bacillati</taxon>
        <taxon>Bacillota</taxon>
        <taxon>Clostridia</taxon>
        <taxon>Eubacteriales</taxon>
        <taxon>Acutalibacteraceae</taxon>
        <taxon>Hydrogeniiclostridium</taxon>
    </lineage>
</organism>
<dbReference type="Pfam" id="PF04230">
    <property type="entry name" value="PS_pyruv_trans"/>
    <property type="match status" value="1"/>
</dbReference>
<dbReference type="AlphaFoldDB" id="A0A328ULW9"/>
<reference evidence="2 3" key="1">
    <citation type="submission" date="2018-06" db="EMBL/GenBank/DDBJ databases">
        <title>Noncontiguous genome sequence of Ruminococcaceae bacterium ASD2818.</title>
        <authorList>
            <person name="Chaplin A.V."/>
            <person name="Sokolova S.R."/>
            <person name="Kochetkova T.O."/>
            <person name="Goltsov A.Y."/>
            <person name="Trofimov D.Y."/>
            <person name="Efimov B.A."/>
        </authorList>
    </citation>
    <scope>NUCLEOTIDE SEQUENCE [LARGE SCALE GENOMIC DNA]</scope>
    <source>
        <strain evidence="2 3">ASD2818</strain>
    </source>
</reference>
<proteinExistence type="predicted"/>
<sequence length="454" mass="53064">MTLTGKNCCICEKCMRTLYAILAEGFSPEEFGFPMTQEMYQKHLEMLKNGEIQIPVIFWADIIKKLSHNQKLQDTNPVAKYLVEKFPQYGEKYGVVNYPTRISYFSSTDVQADDVSHKIGSKVIMFKSDLNLETKEKAFQSVGMNTGNQVFSSSLEKILNLEVSPWNKIQKDHSQLNDIKAVVTTDLIWINQNSNFDYLYERLSKVQTPFVPISIGLQAGKLDPDFRLNSSCLKVLSAMQERAILGVRGEYTASILEKHGITNISIIGCPSLYWTKNPDFQFEKKEFIGKKVLCNFRTFYGNLTKSEKHYLTYCANRNYTFVEQTSLPFLISSVNDSRFYNYINNWLIKNTKLYFDTDSWRTGIRGHDFSFGGRFHGNVICLWENIPALFLTLDSRTQELTDFFHLPSIRMEEFDREKPIDYYYELADYSEFNRHYKEKYLNFREFLRKNNLCE</sequence>
<dbReference type="PROSITE" id="PS50404">
    <property type="entry name" value="GST_NTER"/>
    <property type="match status" value="1"/>
</dbReference>
<dbReference type="Proteomes" id="UP000249377">
    <property type="component" value="Unassembled WGS sequence"/>
</dbReference>
<protein>
    <recommendedName>
        <fullName evidence="1">GST N-terminal domain-containing protein</fullName>
    </recommendedName>
</protein>
<name>A0A328ULW9_9FIRM</name>
<dbReference type="RefSeq" id="WP_112331680.1">
    <property type="nucleotide sequence ID" value="NZ_QLYR01000001.1"/>
</dbReference>
<dbReference type="InterPro" id="IPR007345">
    <property type="entry name" value="Polysacch_pyruvyl_Trfase"/>
</dbReference>
<comment type="caution">
    <text evidence="2">The sequence shown here is derived from an EMBL/GenBank/DDBJ whole genome shotgun (WGS) entry which is preliminary data.</text>
</comment>
<evidence type="ECO:0000313" key="3">
    <source>
        <dbReference type="Proteomes" id="UP000249377"/>
    </source>
</evidence>
<gene>
    <name evidence="2" type="ORF">DPQ25_02995</name>
</gene>
<dbReference type="InterPro" id="IPR004045">
    <property type="entry name" value="Glutathione_S-Trfase_N"/>
</dbReference>
<keyword evidence="3" id="KW-1185">Reference proteome</keyword>
<evidence type="ECO:0000313" key="2">
    <source>
        <dbReference type="EMBL" id="RAQ30483.1"/>
    </source>
</evidence>